<feature type="transmembrane region" description="Helical" evidence="7">
    <location>
        <begin position="20"/>
        <end position="42"/>
    </location>
</feature>
<feature type="coiled-coil region" evidence="5">
    <location>
        <begin position="82"/>
        <end position="109"/>
    </location>
</feature>
<dbReference type="InterPro" id="IPR042175">
    <property type="entry name" value="Cell/Rod_MreC_2"/>
</dbReference>
<keyword evidence="7" id="KW-0812">Transmembrane</keyword>
<evidence type="ECO:0000313" key="9">
    <source>
        <dbReference type="EMBL" id="MEJ5975885.1"/>
    </source>
</evidence>
<evidence type="ECO:0000256" key="6">
    <source>
        <dbReference type="SAM" id="MobiDB-lite"/>
    </source>
</evidence>
<keyword evidence="10" id="KW-1185">Reference proteome</keyword>
<keyword evidence="5" id="KW-0175">Coiled coil</keyword>
<dbReference type="InterPro" id="IPR007221">
    <property type="entry name" value="MreC"/>
</dbReference>
<dbReference type="RefSeq" id="WP_339585814.1">
    <property type="nucleotide sequence ID" value="NZ_JBBHJZ010000001.1"/>
</dbReference>
<keyword evidence="3" id="KW-0133">Cell shape</keyword>
<dbReference type="Pfam" id="PF04085">
    <property type="entry name" value="MreC"/>
    <property type="match status" value="1"/>
</dbReference>
<dbReference type="Gene3D" id="2.40.10.340">
    <property type="entry name" value="Rod shape-determining protein MreC, domain 1"/>
    <property type="match status" value="1"/>
</dbReference>
<evidence type="ECO:0000313" key="10">
    <source>
        <dbReference type="Proteomes" id="UP001361239"/>
    </source>
</evidence>
<comment type="similarity">
    <text evidence="1">Belongs to the MreC family.</text>
</comment>
<dbReference type="NCBIfam" id="TIGR00219">
    <property type="entry name" value="mreC"/>
    <property type="match status" value="1"/>
</dbReference>
<dbReference type="EMBL" id="JBBHJZ010000001">
    <property type="protein sequence ID" value="MEJ5975885.1"/>
    <property type="molecule type" value="Genomic_DNA"/>
</dbReference>
<dbReference type="InterPro" id="IPR042177">
    <property type="entry name" value="Cell/Rod_1"/>
</dbReference>
<feature type="compositionally biased region" description="Pro residues" evidence="6">
    <location>
        <begin position="292"/>
        <end position="302"/>
    </location>
</feature>
<dbReference type="Gene3D" id="2.40.10.350">
    <property type="entry name" value="Rod shape-determining protein MreC, domain 2"/>
    <property type="match status" value="1"/>
</dbReference>
<evidence type="ECO:0000256" key="4">
    <source>
        <dbReference type="ARBA" id="ARBA00032089"/>
    </source>
</evidence>
<reference evidence="9 10" key="1">
    <citation type="submission" date="2024-03" db="EMBL/GenBank/DDBJ databases">
        <authorList>
            <person name="Jo J.-H."/>
        </authorList>
    </citation>
    <scope>NUCLEOTIDE SEQUENCE [LARGE SCALE GENOMIC DNA]</scope>
    <source>
        <strain evidence="9 10">PS1R-30</strain>
    </source>
</reference>
<accession>A0ABU8RS24</accession>
<organism evidence="9 10">
    <name type="scientific">Novosphingobium anseongense</name>
    <dbReference type="NCBI Taxonomy" id="3133436"/>
    <lineage>
        <taxon>Bacteria</taxon>
        <taxon>Pseudomonadati</taxon>
        <taxon>Pseudomonadota</taxon>
        <taxon>Alphaproteobacteria</taxon>
        <taxon>Sphingomonadales</taxon>
        <taxon>Sphingomonadaceae</taxon>
        <taxon>Novosphingobium</taxon>
    </lineage>
</organism>
<evidence type="ECO:0000256" key="5">
    <source>
        <dbReference type="SAM" id="Coils"/>
    </source>
</evidence>
<sequence>MAPPPNRRSGYSRRAQYGTFFGYIAGIVGALVGGGFLIVSIFDSGSFAGLRGVAADAAEPGGKVVAESRAASQSFFDVVRGYAVAGVRNAKLERELAEAKIRLVEAQAIAEENARLKGLLGLVQQDPAPVVTTQLVAATGGSTRRFATLGAGSGRGVMIGMPVRSPLGLVGRVLEVGSSTARVLLVTDTESVVPVRRAQDGVAAFAQGLGDGRLQLRLINLGINPLKPGDVFVTSGSGGLYRPGIALAAVTSITRDGAIARVLADPAATEFVTVDRVWAPQPEPTPVASGPAAPPPAAPGPR</sequence>
<protein>
    <recommendedName>
        <fullName evidence="2">Cell shape-determining protein MreC</fullName>
    </recommendedName>
    <alternativeName>
        <fullName evidence="4">Cell shape protein MreC</fullName>
    </alternativeName>
</protein>
<dbReference type="PANTHER" id="PTHR34138:SF1">
    <property type="entry name" value="CELL SHAPE-DETERMINING PROTEIN MREC"/>
    <property type="match status" value="1"/>
</dbReference>
<dbReference type="PANTHER" id="PTHR34138">
    <property type="entry name" value="CELL SHAPE-DETERMINING PROTEIN MREC"/>
    <property type="match status" value="1"/>
</dbReference>
<evidence type="ECO:0000256" key="3">
    <source>
        <dbReference type="ARBA" id="ARBA00022960"/>
    </source>
</evidence>
<keyword evidence="7" id="KW-1133">Transmembrane helix</keyword>
<evidence type="ECO:0000256" key="2">
    <source>
        <dbReference type="ARBA" id="ARBA00013855"/>
    </source>
</evidence>
<gene>
    <name evidence="9" type="primary">mreC</name>
    <name evidence="9" type="ORF">WG901_04520</name>
</gene>
<name>A0ABU8RS24_9SPHN</name>
<comment type="caution">
    <text evidence="9">The sequence shown here is derived from an EMBL/GenBank/DDBJ whole genome shotgun (WGS) entry which is preliminary data.</text>
</comment>
<evidence type="ECO:0000256" key="7">
    <source>
        <dbReference type="SAM" id="Phobius"/>
    </source>
</evidence>
<evidence type="ECO:0000256" key="1">
    <source>
        <dbReference type="ARBA" id="ARBA00009369"/>
    </source>
</evidence>
<feature type="region of interest" description="Disordered" evidence="6">
    <location>
        <begin position="280"/>
        <end position="302"/>
    </location>
</feature>
<evidence type="ECO:0000259" key="8">
    <source>
        <dbReference type="Pfam" id="PF04085"/>
    </source>
</evidence>
<proteinExistence type="inferred from homology"/>
<feature type="domain" description="Rod shape-determining protein MreC beta-barrel core" evidence="8">
    <location>
        <begin position="139"/>
        <end position="268"/>
    </location>
</feature>
<dbReference type="Proteomes" id="UP001361239">
    <property type="component" value="Unassembled WGS sequence"/>
</dbReference>
<keyword evidence="7" id="KW-0472">Membrane</keyword>
<dbReference type="InterPro" id="IPR055342">
    <property type="entry name" value="MreC_beta-barrel_core"/>
</dbReference>